<reference evidence="1" key="1">
    <citation type="journal article" date="2023" name="Insect Mol. Biol.">
        <title>Genome sequencing provides insights into the evolution of gene families encoding plant cell wall-degrading enzymes in longhorned beetles.</title>
        <authorList>
            <person name="Shin N.R."/>
            <person name="Okamura Y."/>
            <person name="Kirsch R."/>
            <person name="Pauchet Y."/>
        </authorList>
    </citation>
    <scope>NUCLEOTIDE SEQUENCE</scope>
    <source>
        <strain evidence="1">MMC_N1</strain>
    </source>
</reference>
<gene>
    <name evidence="1" type="ORF">NQ317_018097</name>
</gene>
<organism evidence="1 2">
    <name type="scientific">Molorchus minor</name>
    <dbReference type="NCBI Taxonomy" id="1323400"/>
    <lineage>
        <taxon>Eukaryota</taxon>
        <taxon>Metazoa</taxon>
        <taxon>Ecdysozoa</taxon>
        <taxon>Arthropoda</taxon>
        <taxon>Hexapoda</taxon>
        <taxon>Insecta</taxon>
        <taxon>Pterygota</taxon>
        <taxon>Neoptera</taxon>
        <taxon>Endopterygota</taxon>
        <taxon>Coleoptera</taxon>
        <taxon>Polyphaga</taxon>
        <taxon>Cucujiformia</taxon>
        <taxon>Chrysomeloidea</taxon>
        <taxon>Cerambycidae</taxon>
        <taxon>Lamiinae</taxon>
        <taxon>Monochamini</taxon>
        <taxon>Molorchus</taxon>
    </lineage>
</organism>
<sequence>VNPKNITPIIGDLPSIRISQAAKVEKISWSFNVPSSPNVGGLFKTGIKSVKHHLKRVVSMHWLSVEFN</sequence>
<feature type="non-terminal residue" evidence="1">
    <location>
        <position position="1"/>
    </location>
</feature>
<comment type="caution">
    <text evidence="1">The sequence shown here is derived from an EMBL/GenBank/DDBJ whole genome shotgun (WGS) entry which is preliminary data.</text>
</comment>
<protein>
    <recommendedName>
        <fullName evidence="3">Cytochrome oxidase subunit II</fullName>
    </recommendedName>
</protein>
<keyword evidence="2" id="KW-1185">Reference proteome</keyword>
<evidence type="ECO:0000313" key="2">
    <source>
        <dbReference type="Proteomes" id="UP001162164"/>
    </source>
</evidence>
<dbReference type="EMBL" id="JAPWTJ010000720">
    <property type="protein sequence ID" value="KAJ8976157.1"/>
    <property type="molecule type" value="Genomic_DNA"/>
</dbReference>
<evidence type="ECO:0008006" key="3">
    <source>
        <dbReference type="Google" id="ProtNLM"/>
    </source>
</evidence>
<evidence type="ECO:0000313" key="1">
    <source>
        <dbReference type="EMBL" id="KAJ8976157.1"/>
    </source>
</evidence>
<proteinExistence type="predicted"/>
<dbReference type="Proteomes" id="UP001162164">
    <property type="component" value="Unassembled WGS sequence"/>
</dbReference>
<accession>A0ABQ9JEM9</accession>
<name>A0ABQ9JEM9_9CUCU</name>